<dbReference type="RefSeq" id="WP_166270285.1">
    <property type="nucleotide sequence ID" value="NZ_CP048029.1"/>
</dbReference>
<feature type="compositionally biased region" description="Pro residues" evidence="1">
    <location>
        <begin position="9"/>
        <end position="20"/>
    </location>
</feature>
<sequence length="474" mass="52674">MAPGWQGPASPPSGPRPQAPGPFQAPSAWTPRLNWSIETSDPYLQQPVLLRLEVASSDDPGTLSLELPTTDDALLKVFSGPTNDIRFEQGVQQIIKRFILTLTPVRTGDLALPPIRVKGTLGFGQVYELATDPIRLQVRPPMPSVRPWLPLKSLILKAHLDREGPLAPGQPVTLVIELAATGGTATQLPSLEKQLAASGLRVYREQALTDTRLSADGQALLAGRTEYYTLIPQNSGRLTLPELSIAWWNLERAVREVARLSPLTLEVRGGPLQQTLAWLADIAARLWLPLVVILLVLGSYWVGTRYRGRLPELGRDVIRLTLTVAAGGWRQLSAWGAPLTRTLAPGSVFRRLHRFGLRLLPEQRRLILKLRHAEGAKTPEDWYRRLMQTDLVDPGALTRPGLLGRLVNACPKANPQTLARLLRQLDAAIYGREPLDFAQWKRDWHRQLRRGCKPLARTGRWLQRAGLPPLNPQV</sequence>
<dbReference type="InterPro" id="IPR025738">
    <property type="entry name" value="BatD"/>
</dbReference>
<reference evidence="3" key="1">
    <citation type="submission" date="2020-01" db="EMBL/GenBank/DDBJ databases">
        <title>Caldichromatium gen. nov., sp. nov., a thermophilic purple sulfur bacterium member of the family Chromatiaceae isolated from Nakabusa hot spring, Japan.</title>
        <authorList>
            <person name="Saini M.K."/>
            <person name="Hanada S."/>
            <person name="Tank M."/>
        </authorList>
    </citation>
    <scope>NUCLEOTIDE SEQUENCE [LARGE SCALE GENOMIC DNA]</scope>
    <source>
        <strain evidence="3">No.7</strain>
    </source>
</reference>
<organism evidence="2 3">
    <name type="scientific">Caldichromatium japonicum</name>
    <dbReference type="NCBI Taxonomy" id="2699430"/>
    <lineage>
        <taxon>Bacteria</taxon>
        <taxon>Pseudomonadati</taxon>
        <taxon>Pseudomonadota</taxon>
        <taxon>Gammaproteobacteria</taxon>
        <taxon>Chromatiales</taxon>
        <taxon>Chromatiaceae</taxon>
        <taxon>Caldichromatium</taxon>
    </lineage>
</organism>
<keyword evidence="3" id="KW-1185">Reference proteome</keyword>
<dbReference type="PANTHER" id="PTHR40940">
    <property type="entry name" value="PROTEIN BATD-RELATED"/>
    <property type="match status" value="1"/>
</dbReference>
<dbReference type="EMBL" id="CP048029">
    <property type="protein sequence ID" value="QIK37519.1"/>
    <property type="molecule type" value="Genomic_DNA"/>
</dbReference>
<accession>A0A6G7VBT3</accession>
<evidence type="ECO:0000313" key="2">
    <source>
        <dbReference type="EMBL" id="QIK37519.1"/>
    </source>
</evidence>
<protein>
    <submittedName>
        <fullName evidence="2">Protein BatD</fullName>
    </submittedName>
</protein>
<dbReference type="KEGG" id="cjap:GWK36_05485"/>
<evidence type="ECO:0000256" key="1">
    <source>
        <dbReference type="SAM" id="MobiDB-lite"/>
    </source>
</evidence>
<evidence type="ECO:0000313" key="3">
    <source>
        <dbReference type="Proteomes" id="UP000502699"/>
    </source>
</evidence>
<feature type="region of interest" description="Disordered" evidence="1">
    <location>
        <begin position="1"/>
        <end position="27"/>
    </location>
</feature>
<name>A0A6G7VBT3_9GAMM</name>
<dbReference type="PANTHER" id="PTHR40940:SF1">
    <property type="entry name" value="PROTEIN BATD"/>
    <property type="match status" value="1"/>
</dbReference>
<gene>
    <name evidence="2" type="ORF">GWK36_05485</name>
</gene>
<proteinExistence type="predicted"/>
<dbReference type="Proteomes" id="UP000502699">
    <property type="component" value="Chromosome"/>
</dbReference>
<dbReference type="AlphaFoldDB" id="A0A6G7VBT3"/>